<organism evidence="2 3">
    <name type="scientific">Dreissena polymorpha</name>
    <name type="common">Zebra mussel</name>
    <name type="synonym">Mytilus polymorpha</name>
    <dbReference type="NCBI Taxonomy" id="45954"/>
    <lineage>
        <taxon>Eukaryota</taxon>
        <taxon>Metazoa</taxon>
        <taxon>Spiralia</taxon>
        <taxon>Lophotrochozoa</taxon>
        <taxon>Mollusca</taxon>
        <taxon>Bivalvia</taxon>
        <taxon>Autobranchia</taxon>
        <taxon>Heteroconchia</taxon>
        <taxon>Euheterodonta</taxon>
        <taxon>Imparidentia</taxon>
        <taxon>Neoheterodontei</taxon>
        <taxon>Myida</taxon>
        <taxon>Dreissenoidea</taxon>
        <taxon>Dreissenidae</taxon>
        <taxon>Dreissena</taxon>
    </lineage>
</organism>
<feature type="compositionally biased region" description="Polar residues" evidence="1">
    <location>
        <begin position="15"/>
        <end position="34"/>
    </location>
</feature>
<feature type="compositionally biased region" description="Polar residues" evidence="1">
    <location>
        <begin position="71"/>
        <end position="80"/>
    </location>
</feature>
<dbReference type="Proteomes" id="UP000828390">
    <property type="component" value="Unassembled WGS sequence"/>
</dbReference>
<reference evidence="2" key="1">
    <citation type="journal article" date="2019" name="bioRxiv">
        <title>The Genome of the Zebra Mussel, Dreissena polymorpha: A Resource for Invasive Species Research.</title>
        <authorList>
            <person name="McCartney M.A."/>
            <person name="Auch B."/>
            <person name="Kono T."/>
            <person name="Mallez S."/>
            <person name="Zhang Y."/>
            <person name="Obille A."/>
            <person name="Becker A."/>
            <person name="Abrahante J.E."/>
            <person name="Garbe J."/>
            <person name="Badalamenti J.P."/>
            <person name="Herman A."/>
            <person name="Mangelson H."/>
            <person name="Liachko I."/>
            <person name="Sullivan S."/>
            <person name="Sone E.D."/>
            <person name="Koren S."/>
            <person name="Silverstein K.A.T."/>
            <person name="Beckman K.B."/>
            <person name="Gohl D.M."/>
        </authorList>
    </citation>
    <scope>NUCLEOTIDE SEQUENCE</scope>
    <source>
        <strain evidence="2">Duluth1</strain>
        <tissue evidence="2">Whole animal</tissue>
    </source>
</reference>
<accession>A0A9D4BYZ5</accession>
<evidence type="ECO:0000256" key="1">
    <source>
        <dbReference type="SAM" id="MobiDB-lite"/>
    </source>
</evidence>
<dbReference type="AlphaFoldDB" id="A0A9D4BYZ5"/>
<gene>
    <name evidence="2" type="ORF">DPMN_073328</name>
</gene>
<feature type="compositionally biased region" description="Basic residues" evidence="1">
    <location>
        <begin position="58"/>
        <end position="69"/>
    </location>
</feature>
<feature type="region of interest" description="Disordered" evidence="1">
    <location>
        <begin position="1"/>
        <end position="121"/>
    </location>
</feature>
<reference evidence="2" key="2">
    <citation type="submission" date="2020-11" db="EMBL/GenBank/DDBJ databases">
        <authorList>
            <person name="McCartney M.A."/>
            <person name="Auch B."/>
            <person name="Kono T."/>
            <person name="Mallez S."/>
            <person name="Becker A."/>
            <person name="Gohl D.M."/>
            <person name="Silverstein K.A.T."/>
            <person name="Koren S."/>
            <person name="Bechman K.B."/>
            <person name="Herman A."/>
            <person name="Abrahante J.E."/>
            <person name="Garbe J."/>
        </authorList>
    </citation>
    <scope>NUCLEOTIDE SEQUENCE</scope>
    <source>
        <strain evidence="2">Duluth1</strain>
        <tissue evidence="2">Whole animal</tissue>
    </source>
</reference>
<sequence>MSTPVTPLMEKHANPNVSRNGKGRTPSTASTTSKGRLYSYVSGSDGDDDEHDTSSSSNRRHKRHWKKGPGSHSTNSSSNEMDLYRMRNDQVSNLSLSEDSDEAATASPARYPQTGNTGTGF</sequence>
<dbReference type="EMBL" id="JAIWYP010000014">
    <property type="protein sequence ID" value="KAH3713536.1"/>
    <property type="molecule type" value="Genomic_DNA"/>
</dbReference>
<keyword evidence="3" id="KW-1185">Reference proteome</keyword>
<protein>
    <submittedName>
        <fullName evidence="2">Uncharacterized protein</fullName>
    </submittedName>
</protein>
<proteinExistence type="predicted"/>
<comment type="caution">
    <text evidence="2">The sequence shown here is derived from an EMBL/GenBank/DDBJ whole genome shotgun (WGS) entry which is preliminary data.</text>
</comment>
<evidence type="ECO:0000313" key="2">
    <source>
        <dbReference type="EMBL" id="KAH3713536.1"/>
    </source>
</evidence>
<evidence type="ECO:0000313" key="3">
    <source>
        <dbReference type="Proteomes" id="UP000828390"/>
    </source>
</evidence>
<name>A0A9D4BYZ5_DREPO</name>